<feature type="region of interest" description="Disordered" evidence="1">
    <location>
        <begin position="1"/>
        <end position="332"/>
    </location>
</feature>
<feature type="compositionally biased region" description="Low complexity" evidence="1">
    <location>
        <begin position="271"/>
        <end position="286"/>
    </location>
</feature>
<feature type="compositionally biased region" description="Basic and acidic residues" evidence="1">
    <location>
        <begin position="130"/>
        <end position="141"/>
    </location>
</feature>
<feature type="compositionally biased region" description="Basic and acidic residues" evidence="1">
    <location>
        <begin position="185"/>
        <end position="206"/>
    </location>
</feature>
<accession>A0ABQ4AWI0</accession>
<dbReference type="EMBL" id="BOMP01000156">
    <property type="protein sequence ID" value="GIE45150.1"/>
    <property type="molecule type" value="Genomic_DNA"/>
</dbReference>
<protein>
    <submittedName>
        <fullName evidence="2">Uncharacterized protein</fullName>
    </submittedName>
</protein>
<feature type="compositionally biased region" description="Low complexity" evidence="1">
    <location>
        <begin position="114"/>
        <end position="126"/>
    </location>
</feature>
<feature type="compositionally biased region" description="Low complexity" evidence="1">
    <location>
        <begin position="52"/>
        <end position="65"/>
    </location>
</feature>
<keyword evidence="3" id="KW-1185">Reference proteome</keyword>
<evidence type="ECO:0000313" key="2">
    <source>
        <dbReference type="EMBL" id="GIE45150.1"/>
    </source>
</evidence>
<feature type="compositionally biased region" description="Polar residues" evidence="1">
    <location>
        <begin position="18"/>
        <end position="27"/>
    </location>
</feature>
<name>A0ABQ4AWI0_9ACTN</name>
<reference evidence="2 3" key="1">
    <citation type="submission" date="2021-01" db="EMBL/GenBank/DDBJ databases">
        <title>Whole genome shotgun sequence of Actinoplanes lobatus NBRC 12513.</title>
        <authorList>
            <person name="Komaki H."/>
            <person name="Tamura T."/>
        </authorList>
    </citation>
    <scope>NUCLEOTIDE SEQUENCE [LARGE SCALE GENOMIC DNA]</scope>
    <source>
        <strain evidence="2 3">NBRC 12513</strain>
    </source>
</reference>
<feature type="compositionally biased region" description="Low complexity" evidence="1">
    <location>
        <begin position="96"/>
        <end position="106"/>
    </location>
</feature>
<evidence type="ECO:0000313" key="3">
    <source>
        <dbReference type="Proteomes" id="UP000631312"/>
    </source>
</evidence>
<comment type="caution">
    <text evidence="2">The sequence shown here is derived from an EMBL/GenBank/DDBJ whole genome shotgun (WGS) entry which is preliminary data.</text>
</comment>
<gene>
    <name evidence="2" type="ORF">Alo02nite_80480</name>
</gene>
<feature type="compositionally biased region" description="Basic residues" evidence="1">
    <location>
        <begin position="209"/>
        <end position="220"/>
    </location>
</feature>
<feature type="compositionally biased region" description="Basic and acidic residues" evidence="1">
    <location>
        <begin position="1"/>
        <end position="11"/>
    </location>
</feature>
<dbReference type="Proteomes" id="UP000631312">
    <property type="component" value="Unassembled WGS sequence"/>
</dbReference>
<organism evidence="2 3">
    <name type="scientific">Actinoplanes lobatus</name>
    <dbReference type="NCBI Taxonomy" id="113568"/>
    <lineage>
        <taxon>Bacteria</taxon>
        <taxon>Bacillati</taxon>
        <taxon>Actinomycetota</taxon>
        <taxon>Actinomycetes</taxon>
        <taxon>Micromonosporales</taxon>
        <taxon>Micromonosporaceae</taxon>
        <taxon>Actinoplanes</taxon>
    </lineage>
</organism>
<evidence type="ECO:0000256" key="1">
    <source>
        <dbReference type="SAM" id="MobiDB-lite"/>
    </source>
</evidence>
<proteinExistence type="predicted"/>
<sequence>MEENTRREAPRARGPRSPFSTPEQSPSGEEPTAGPSRRGAPPAVTFQPPPSGSGAEGHSSEGGAPRKTTPTAVPPQPDRATDSSAAAEPTPETSQPAAPGPATARTPAKRAPVKKAAPPRKAAPIEEPAEAEKPRKAEKAAPARRVSPAAKSTAPASEQVPPHGDSPAGKDAPLAQAVAPARKTPVKEAPVKEAPVKEAPVKETPARKAPVKKAAAKRAAAKAVPPVELTVRTPAKRPASRPAQPTLPPREAETAAQDAVPATESPDLLVTETAPAEPTAAEATPPVRGADGSASPEPEAGRPIANEPAAVKPAGREQDKPTSAGVGGSTAEAGLGSLTEELLADPARSPEILAHTAVQHIGPRARAWAAQTRASYPTATTEAIARLAVQRFTRSAGIRGGLGALAGPYAPVALVATTVITHAELVLHLAAVYGLDPADPRRAGDLLALAAPGKGPIVLWAALKLVRLPGVSLLTAVLGARATTEMVAVRARRFYAEYSSQDSQESGSSS</sequence>